<dbReference type="STRING" id="425504.SAMN05216206_2160"/>
<dbReference type="RefSeq" id="WP_090241941.1">
    <property type="nucleotide sequence ID" value="NZ_FOQL01000002.1"/>
</dbReference>
<sequence length="118" mass="12444">MSAPNFWQELFTFPARSAADNLPEQASRLEWLACIAECQGERLSAGITAISELLESAANSNRVDDGAAVDVCLMLLALSGLSAQLAAVSCNANNELANIRAAMNHSTATPHQSPVSQD</sequence>
<evidence type="ECO:0000313" key="1">
    <source>
        <dbReference type="EMBL" id="SFI40893.1"/>
    </source>
</evidence>
<dbReference type="AlphaFoldDB" id="A0A1I3HZ53"/>
<dbReference type="Proteomes" id="UP000243606">
    <property type="component" value="Unassembled WGS sequence"/>
</dbReference>
<organism evidence="1 2">
    <name type="scientific">Pseudomonas guineae</name>
    <dbReference type="NCBI Taxonomy" id="425504"/>
    <lineage>
        <taxon>Bacteria</taxon>
        <taxon>Pseudomonadati</taxon>
        <taxon>Pseudomonadota</taxon>
        <taxon>Gammaproteobacteria</taxon>
        <taxon>Pseudomonadales</taxon>
        <taxon>Pseudomonadaceae</taxon>
        <taxon>Pseudomonas</taxon>
    </lineage>
</organism>
<gene>
    <name evidence="1" type="ORF">SAMN05216206_2160</name>
</gene>
<accession>A0A1I3HZ53</accession>
<dbReference type="EMBL" id="FOQL01000002">
    <property type="protein sequence ID" value="SFI40893.1"/>
    <property type="molecule type" value="Genomic_DNA"/>
</dbReference>
<dbReference type="OrthoDB" id="7022795at2"/>
<reference evidence="2" key="1">
    <citation type="submission" date="2016-10" db="EMBL/GenBank/DDBJ databases">
        <authorList>
            <person name="Varghese N."/>
            <person name="Submissions S."/>
        </authorList>
    </citation>
    <scope>NUCLEOTIDE SEQUENCE [LARGE SCALE GENOMIC DNA]</scope>
    <source>
        <strain evidence="2">LMG 24016</strain>
    </source>
</reference>
<name>A0A1I3HZ53_9PSED</name>
<proteinExistence type="predicted"/>
<protein>
    <submittedName>
        <fullName evidence="1">Uncharacterized protein</fullName>
    </submittedName>
</protein>
<evidence type="ECO:0000313" key="2">
    <source>
        <dbReference type="Proteomes" id="UP000243606"/>
    </source>
</evidence>
<keyword evidence="2" id="KW-1185">Reference proteome</keyword>